<comment type="caution">
    <text evidence="3">The sequence shown here is derived from an EMBL/GenBank/DDBJ whole genome shotgun (WGS) entry which is preliminary data.</text>
</comment>
<dbReference type="RefSeq" id="WP_147206136.1">
    <property type="nucleotide sequence ID" value="NZ_BJYT01000035.1"/>
</dbReference>
<sequence>MKLLVRLIVALLPLSALAQYSTKNLHTVNKRAEFVLTPDSLARQLTADYKTDREKVTSIFRWITENITYNVRPFYNATHNPSTAHLLDDDDTAALKSLSERVAIDVLNRRIAFCDGYARLFKTLCDYSGIKSEVITGYASTNVGRGKFGSNHRWNAVYLDSTWQLLDPTWASGHLTYSSNDFIQSYNNHYFLTPAQEFARDHYPEDLHWTLLSEPPYRSEFRSSPFKTHGFLKFNVRSFTPGAGVIEAAEGDTLRFELETSSDKKNMMVLDTAFVDSAVIATATHDIFKNTAVISGDKVRYTYIPSSDADKWLSVVMNDEVVMRYKLNVRKNYTAAK</sequence>
<dbReference type="Pfam" id="PF01841">
    <property type="entry name" value="Transglut_core"/>
    <property type="match status" value="1"/>
</dbReference>
<evidence type="ECO:0000313" key="4">
    <source>
        <dbReference type="Proteomes" id="UP000321513"/>
    </source>
</evidence>
<dbReference type="GO" id="GO:0005737">
    <property type="term" value="C:cytoplasm"/>
    <property type="evidence" value="ECO:0007669"/>
    <property type="project" value="TreeGrafter"/>
</dbReference>
<dbReference type="SMART" id="SM00460">
    <property type="entry name" value="TGc"/>
    <property type="match status" value="1"/>
</dbReference>
<dbReference type="InterPro" id="IPR038765">
    <property type="entry name" value="Papain-like_cys_pep_sf"/>
</dbReference>
<dbReference type="PANTHER" id="PTHR46333:SF2">
    <property type="entry name" value="CYTOKINESIS PROTEIN 3"/>
    <property type="match status" value="1"/>
</dbReference>
<keyword evidence="4" id="KW-1185">Reference proteome</keyword>
<dbReference type="PANTHER" id="PTHR46333">
    <property type="entry name" value="CYTOKINESIS PROTEIN 3"/>
    <property type="match status" value="1"/>
</dbReference>
<dbReference type="InterPro" id="IPR002931">
    <property type="entry name" value="Transglutaminase-like"/>
</dbReference>
<evidence type="ECO:0000259" key="2">
    <source>
        <dbReference type="SMART" id="SM00460"/>
    </source>
</evidence>
<feature type="domain" description="Transglutaminase-like" evidence="2">
    <location>
        <begin position="106"/>
        <end position="170"/>
    </location>
</feature>
<feature type="signal peptide" evidence="1">
    <location>
        <begin position="1"/>
        <end position="18"/>
    </location>
</feature>
<dbReference type="Proteomes" id="UP000321513">
    <property type="component" value="Unassembled WGS sequence"/>
</dbReference>
<name>A0A512BJ62_9BACT</name>
<accession>A0A512BJ62</accession>
<feature type="chain" id="PRO_5022219649" description="Transglutaminase-like domain-containing protein" evidence="1">
    <location>
        <begin position="19"/>
        <end position="337"/>
    </location>
</feature>
<proteinExistence type="predicted"/>
<evidence type="ECO:0000313" key="3">
    <source>
        <dbReference type="EMBL" id="GEO12009.1"/>
    </source>
</evidence>
<dbReference type="InterPro" id="IPR052557">
    <property type="entry name" value="CAP/Cytokinesis_protein"/>
</dbReference>
<dbReference type="SUPFAM" id="SSF54001">
    <property type="entry name" value="Cysteine proteinases"/>
    <property type="match status" value="1"/>
</dbReference>
<protein>
    <recommendedName>
        <fullName evidence="2">Transglutaminase-like domain-containing protein</fullName>
    </recommendedName>
</protein>
<evidence type="ECO:0000256" key="1">
    <source>
        <dbReference type="SAM" id="SignalP"/>
    </source>
</evidence>
<reference evidence="3 4" key="1">
    <citation type="submission" date="2019-07" db="EMBL/GenBank/DDBJ databases">
        <title>Whole genome shotgun sequence of Segetibacter aerophilus NBRC 106135.</title>
        <authorList>
            <person name="Hosoyama A."/>
            <person name="Uohara A."/>
            <person name="Ohji S."/>
            <person name="Ichikawa N."/>
        </authorList>
    </citation>
    <scope>NUCLEOTIDE SEQUENCE [LARGE SCALE GENOMIC DNA]</scope>
    <source>
        <strain evidence="3 4">NBRC 106135</strain>
    </source>
</reference>
<dbReference type="Gene3D" id="3.10.620.30">
    <property type="match status" value="1"/>
</dbReference>
<dbReference type="AlphaFoldDB" id="A0A512BJ62"/>
<organism evidence="3 4">
    <name type="scientific">Segetibacter aerophilus</name>
    <dbReference type="NCBI Taxonomy" id="670293"/>
    <lineage>
        <taxon>Bacteria</taxon>
        <taxon>Pseudomonadati</taxon>
        <taxon>Bacteroidota</taxon>
        <taxon>Chitinophagia</taxon>
        <taxon>Chitinophagales</taxon>
        <taxon>Chitinophagaceae</taxon>
        <taxon>Segetibacter</taxon>
    </lineage>
</organism>
<dbReference type="OrthoDB" id="9788327at2"/>
<dbReference type="EMBL" id="BJYT01000035">
    <property type="protein sequence ID" value="GEO12009.1"/>
    <property type="molecule type" value="Genomic_DNA"/>
</dbReference>
<keyword evidence="1" id="KW-0732">Signal</keyword>
<gene>
    <name evidence="3" type="ORF">SAE01_45050</name>
</gene>